<reference evidence="1 2" key="1">
    <citation type="journal article" date="2023" name="Microb. Genom.">
        <title>Mesoterricola silvestris gen. nov., sp. nov., Mesoterricola sediminis sp. nov., Geothrix oryzae sp. nov., Geothrix edaphica sp. nov., Geothrix rubra sp. nov., and Geothrix limicola sp. nov., six novel members of Acidobacteriota isolated from soils.</title>
        <authorList>
            <person name="Weisberg A.J."/>
            <person name="Pearce E."/>
            <person name="Kramer C.G."/>
            <person name="Chang J.H."/>
            <person name="Clarke C.R."/>
        </authorList>
    </citation>
    <scope>NUCLEOTIDE SEQUENCE [LARGE SCALE GENOMIC DNA]</scope>
    <source>
        <strain evidence="1 2">NRRL_B-2795</strain>
    </source>
</reference>
<dbReference type="RefSeq" id="WP_086764612.1">
    <property type="nucleotide sequence ID" value="NZ_JAGJBZ010000002.1"/>
</dbReference>
<organism evidence="1 2">
    <name type="scientific">Streptomyces griseiscabiei</name>
    <dbReference type="NCBI Taxonomy" id="2993540"/>
    <lineage>
        <taxon>Bacteria</taxon>
        <taxon>Bacillati</taxon>
        <taxon>Actinomycetota</taxon>
        <taxon>Actinomycetes</taxon>
        <taxon>Kitasatosporales</taxon>
        <taxon>Streptomycetaceae</taxon>
        <taxon>Streptomyces</taxon>
    </lineage>
</organism>
<protein>
    <submittedName>
        <fullName evidence="1">Uncharacterized protein</fullName>
    </submittedName>
</protein>
<proteinExistence type="predicted"/>
<keyword evidence="2" id="KW-1185">Reference proteome</keyword>
<dbReference type="EMBL" id="JARAVY010000002">
    <property type="protein sequence ID" value="MDX2908183.1"/>
    <property type="molecule type" value="Genomic_DNA"/>
</dbReference>
<evidence type="ECO:0000313" key="1">
    <source>
        <dbReference type="EMBL" id="MDX2908183.1"/>
    </source>
</evidence>
<comment type="caution">
    <text evidence="1">The sequence shown here is derived from an EMBL/GenBank/DDBJ whole genome shotgun (WGS) entry which is preliminary data.</text>
</comment>
<gene>
    <name evidence="1" type="ORF">PV517_05625</name>
</gene>
<sequence>MHITEFAHALADRLPGWQPSPTRVLTADDPASNRIWDSGPLPYAAFFTDDVHRHHRHPDPHGVASMQAAEVI</sequence>
<name>A0ABU4KYG4_9ACTN</name>
<accession>A0ABU4KYG4</accession>
<evidence type="ECO:0000313" key="2">
    <source>
        <dbReference type="Proteomes" id="UP001271723"/>
    </source>
</evidence>
<dbReference type="Proteomes" id="UP001271723">
    <property type="component" value="Unassembled WGS sequence"/>
</dbReference>